<dbReference type="Pfam" id="PF13193">
    <property type="entry name" value="AMP-binding_C"/>
    <property type="match status" value="1"/>
</dbReference>
<evidence type="ECO:0000256" key="1">
    <source>
        <dbReference type="ARBA" id="ARBA00006432"/>
    </source>
</evidence>
<evidence type="ECO:0000256" key="4">
    <source>
        <dbReference type="ARBA" id="ARBA00022840"/>
    </source>
</evidence>
<sequence>MAQEEIIFRSKLPDIDIPTHLPLHSYCFQNLSQFKHRPCLIDADTAVTLTYADVDLSARRIAAGLHSLGIRQGDVVMLLLRNCPQFALALLGVSHRGAVFTTANPFYTPQELAKQAAATKTRLIITQSAYVDKIKTFADANDVMLMCIDEPQHDGVLQFSLLSNADETEAPAVKISPDDVVALPFSSGTSGLPKGVMISHKNLVTTVAQLVDGENPHQYTHSEDVLLCVLPMFHIYALNSILLCGIRAGAAVLTVQKFEITSLLELIQKHRVTVASLVPPIVLALVKSGEAHRYDLSSIRAVITGAAPLGRELQEAFQARLPQAIFGQGYGMTEAGPLTISMAFAKEPTKVKSGACGTVVRNAEMKIVDTETGASLPRNKPGEICIRGTKVMKGYLNDPEATERTIDKEGWLHTGDIGYVDDDDELFIVDRLKELIKYKGFQVAPAELESLLIAHPNISDAAVVGMKDEAAGELPVAFVVRSNGSKITEDEIKQYISQQVVFYKRISRVFFTESIPKAASGKILRKELTAKLNEGLVVAK</sequence>
<dbReference type="FunFam" id="3.40.50.12780:FF:000003">
    <property type="entry name" value="Long-chain-fatty-acid--CoA ligase FadD"/>
    <property type="match status" value="1"/>
</dbReference>
<dbReference type="Gene3D" id="3.40.50.12780">
    <property type="entry name" value="N-terminal domain of ligase-like"/>
    <property type="match status" value="1"/>
</dbReference>
<dbReference type="GO" id="GO:0016874">
    <property type="term" value="F:ligase activity"/>
    <property type="evidence" value="ECO:0007669"/>
    <property type="project" value="UniProtKB-KW"/>
</dbReference>
<reference evidence="7 8" key="1">
    <citation type="submission" date="2024-08" db="EMBL/GenBank/DDBJ databases">
        <title>Insights into the chromosomal genome structure of Flemingia macrophylla.</title>
        <authorList>
            <person name="Ding Y."/>
            <person name="Zhao Y."/>
            <person name="Bi W."/>
            <person name="Wu M."/>
            <person name="Zhao G."/>
            <person name="Gong Y."/>
            <person name="Li W."/>
            <person name="Zhang P."/>
        </authorList>
    </citation>
    <scope>NUCLEOTIDE SEQUENCE [LARGE SCALE GENOMIC DNA]</scope>
    <source>
        <strain evidence="7">DYQJB</strain>
        <tissue evidence="7">Leaf</tissue>
    </source>
</reference>
<evidence type="ECO:0000256" key="2">
    <source>
        <dbReference type="ARBA" id="ARBA00022598"/>
    </source>
</evidence>
<evidence type="ECO:0000313" key="8">
    <source>
        <dbReference type="Proteomes" id="UP001603857"/>
    </source>
</evidence>
<evidence type="ECO:0000256" key="3">
    <source>
        <dbReference type="ARBA" id="ARBA00022741"/>
    </source>
</evidence>
<protein>
    <recommendedName>
        <fullName evidence="9">4-coumarate--CoA ligase</fullName>
    </recommendedName>
</protein>
<comment type="similarity">
    <text evidence="1">Belongs to the ATP-dependent AMP-binding enzyme family.</text>
</comment>
<dbReference type="PANTHER" id="PTHR24096:SF405">
    <property type="entry name" value="4-COUMARATE:COA LIGASE-LIKE PROTEIN"/>
    <property type="match status" value="1"/>
</dbReference>
<comment type="caution">
    <text evidence="7">The sequence shown here is derived from an EMBL/GenBank/DDBJ whole genome shotgun (WGS) entry which is preliminary data.</text>
</comment>
<dbReference type="InterPro" id="IPR020845">
    <property type="entry name" value="AMP-binding_CS"/>
</dbReference>
<evidence type="ECO:0000259" key="6">
    <source>
        <dbReference type="Pfam" id="PF13193"/>
    </source>
</evidence>
<feature type="domain" description="AMP-dependent synthetase/ligase" evidence="5">
    <location>
        <begin position="29"/>
        <end position="396"/>
    </location>
</feature>
<dbReference type="EMBL" id="JBGMDY010000004">
    <property type="protein sequence ID" value="KAL2338623.1"/>
    <property type="molecule type" value="Genomic_DNA"/>
</dbReference>
<evidence type="ECO:0000259" key="5">
    <source>
        <dbReference type="Pfam" id="PF00501"/>
    </source>
</evidence>
<dbReference type="Proteomes" id="UP001603857">
    <property type="component" value="Unassembled WGS sequence"/>
</dbReference>
<dbReference type="InterPro" id="IPR025110">
    <property type="entry name" value="AMP-bd_C"/>
</dbReference>
<keyword evidence="3" id="KW-0547">Nucleotide-binding</keyword>
<organism evidence="7 8">
    <name type="scientific">Flemingia macrophylla</name>
    <dbReference type="NCBI Taxonomy" id="520843"/>
    <lineage>
        <taxon>Eukaryota</taxon>
        <taxon>Viridiplantae</taxon>
        <taxon>Streptophyta</taxon>
        <taxon>Embryophyta</taxon>
        <taxon>Tracheophyta</taxon>
        <taxon>Spermatophyta</taxon>
        <taxon>Magnoliopsida</taxon>
        <taxon>eudicotyledons</taxon>
        <taxon>Gunneridae</taxon>
        <taxon>Pentapetalae</taxon>
        <taxon>rosids</taxon>
        <taxon>fabids</taxon>
        <taxon>Fabales</taxon>
        <taxon>Fabaceae</taxon>
        <taxon>Papilionoideae</taxon>
        <taxon>50 kb inversion clade</taxon>
        <taxon>NPAAA clade</taxon>
        <taxon>indigoferoid/millettioid clade</taxon>
        <taxon>Phaseoleae</taxon>
        <taxon>Flemingia</taxon>
    </lineage>
</organism>
<dbReference type="AlphaFoldDB" id="A0ABD1MS40"/>
<dbReference type="CDD" id="cd05904">
    <property type="entry name" value="4CL"/>
    <property type="match status" value="1"/>
</dbReference>
<dbReference type="PROSITE" id="PS00455">
    <property type="entry name" value="AMP_BINDING"/>
    <property type="match status" value="1"/>
</dbReference>
<dbReference type="Gene3D" id="3.30.300.30">
    <property type="match status" value="1"/>
</dbReference>
<proteinExistence type="inferred from homology"/>
<dbReference type="PANTHER" id="PTHR24096">
    <property type="entry name" value="LONG-CHAIN-FATTY-ACID--COA LIGASE"/>
    <property type="match status" value="1"/>
</dbReference>
<dbReference type="InterPro" id="IPR042099">
    <property type="entry name" value="ANL_N_sf"/>
</dbReference>
<dbReference type="SUPFAM" id="SSF56801">
    <property type="entry name" value="Acetyl-CoA synthetase-like"/>
    <property type="match status" value="1"/>
</dbReference>
<keyword evidence="8" id="KW-1185">Reference proteome</keyword>
<evidence type="ECO:0000313" key="7">
    <source>
        <dbReference type="EMBL" id="KAL2338623.1"/>
    </source>
</evidence>
<dbReference type="FunFam" id="3.30.300.30:FF:000007">
    <property type="entry name" value="4-coumarate--CoA ligase 2"/>
    <property type="match status" value="1"/>
</dbReference>
<evidence type="ECO:0008006" key="9">
    <source>
        <dbReference type="Google" id="ProtNLM"/>
    </source>
</evidence>
<name>A0ABD1MS40_9FABA</name>
<dbReference type="InterPro" id="IPR045851">
    <property type="entry name" value="AMP-bd_C_sf"/>
</dbReference>
<dbReference type="Pfam" id="PF00501">
    <property type="entry name" value="AMP-binding"/>
    <property type="match status" value="1"/>
</dbReference>
<keyword evidence="4" id="KW-0067">ATP-binding</keyword>
<feature type="domain" description="AMP-binding enzyme C-terminal" evidence="6">
    <location>
        <begin position="447"/>
        <end position="522"/>
    </location>
</feature>
<dbReference type="InterPro" id="IPR000873">
    <property type="entry name" value="AMP-dep_synth/lig_dom"/>
</dbReference>
<dbReference type="GO" id="GO:0005524">
    <property type="term" value="F:ATP binding"/>
    <property type="evidence" value="ECO:0007669"/>
    <property type="project" value="UniProtKB-KW"/>
</dbReference>
<accession>A0ABD1MS40</accession>
<gene>
    <name evidence="7" type="ORF">Fmac_013069</name>
</gene>
<keyword evidence="2" id="KW-0436">Ligase</keyword>